<dbReference type="GO" id="GO:0005615">
    <property type="term" value="C:extracellular space"/>
    <property type="evidence" value="ECO:0007669"/>
    <property type="project" value="TreeGrafter"/>
</dbReference>
<sequence>MGFKKLLFVLFVVSSAGAQNLKVCISTANPVLCQGLDKDGSQAVCEPVESRVDCALKLSRNAADIGVFSEEEMMLLTQRQPNENRIIATIRDVNRPEPYAFEAVAVVRSTHTGGLEGLRGGSYCHPGFDESETRWSPRVLKTFEQVVVRTDRCPGAEVAGKTAEELEVDALSKFFSNACRPGPWSANATVDANLKSKYPSLCSLCGENNGCSRYTLNMGVNIAGVSNDNRHIQALECLRTNQNSSVAYVAWQHVREYFTIRNPQHAGEYSLLCENGSVQALTADVLTSLSSPCAFVRQPWSAIVASTASAQAAQTSLRSWWPNGVNPGGNTWQSILFSGIVGGNNALINFEDTLPSPANYTAQIRTITSIDAVASCLPARRWCTVSDNEQTKCLWLRSAAYTLGIEPTISCQQRTNTFECLQDIKDERADFIATPSNYGYISRQNYKLSALKLVQNTRSNPTAFSRVAALIKDSSQNEISRFENLRGKKACFPEFSGIAYMAFVKTAHERGVISASECDYARAVGEFFNGTCAPGALDASHSLTKASSFDATTLCSVCKPAVTVVGNFSDFTCAWDYSNTYFGNNGSLACLADPQTDVAFVEMQNIDALFKSLGLQSSQYRALCRNNSLAVNTGTDIDQGCLLAYVVDSEVLTRRNDPLQNSLSVLLETLDEYFGYNAATGTQLINLEMYSPFDGRSDLLFKDTAIGLSEPSSDSANEAVRNYIELFKHLDACTSLAPPAPALASRNFYSFFTLFILTLLTRVAIY</sequence>
<dbReference type="GO" id="GO:0055037">
    <property type="term" value="C:recycling endosome"/>
    <property type="evidence" value="ECO:0007669"/>
    <property type="project" value="TreeGrafter"/>
</dbReference>
<protein>
    <recommendedName>
        <fullName evidence="2">Transferrin-like domain-containing protein</fullName>
    </recommendedName>
</protein>
<dbReference type="EMBL" id="CAVLGL010000082">
    <property type="protein sequence ID" value="CAK1587831.1"/>
    <property type="molecule type" value="Genomic_DNA"/>
</dbReference>
<evidence type="ECO:0000256" key="1">
    <source>
        <dbReference type="SAM" id="SignalP"/>
    </source>
</evidence>
<comment type="caution">
    <text evidence="3">The sequence shown here is derived from an EMBL/GenBank/DDBJ whole genome shotgun (WGS) entry which is preliminary data.</text>
</comment>
<dbReference type="Pfam" id="PF00405">
    <property type="entry name" value="Transferrin"/>
    <property type="match status" value="2"/>
</dbReference>
<feature type="domain" description="Transferrin-like" evidence="2">
    <location>
        <begin position="8"/>
        <end position="368"/>
    </location>
</feature>
<dbReference type="InterPro" id="IPR001156">
    <property type="entry name" value="Transferrin-like_dom"/>
</dbReference>
<dbReference type="Proteomes" id="UP001314205">
    <property type="component" value="Unassembled WGS sequence"/>
</dbReference>
<dbReference type="PANTHER" id="PTHR11485">
    <property type="entry name" value="TRANSFERRIN"/>
    <property type="match status" value="1"/>
</dbReference>
<evidence type="ECO:0000313" key="4">
    <source>
        <dbReference type="Proteomes" id="UP001314205"/>
    </source>
</evidence>
<evidence type="ECO:0000313" key="3">
    <source>
        <dbReference type="EMBL" id="CAK1587831.1"/>
    </source>
</evidence>
<dbReference type="PANTHER" id="PTHR11485:SF57">
    <property type="entry name" value="TRANSFERRIN"/>
    <property type="match status" value="1"/>
</dbReference>
<dbReference type="CDD" id="cd13529">
    <property type="entry name" value="PBP2_transferrin"/>
    <property type="match status" value="1"/>
</dbReference>
<accession>A0AAV1KXL3</accession>
<dbReference type="SUPFAM" id="SSF53850">
    <property type="entry name" value="Periplasmic binding protein-like II"/>
    <property type="match status" value="2"/>
</dbReference>
<dbReference type="GO" id="GO:0006826">
    <property type="term" value="P:iron ion transport"/>
    <property type="evidence" value="ECO:0007669"/>
    <property type="project" value="TreeGrafter"/>
</dbReference>
<feature type="signal peptide" evidence="1">
    <location>
        <begin position="1"/>
        <end position="18"/>
    </location>
</feature>
<dbReference type="AlphaFoldDB" id="A0AAV1KXL3"/>
<organism evidence="3 4">
    <name type="scientific">Parnassius mnemosyne</name>
    <name type="common">clouded apollo</name>
    <dbReference type="NCBI Taxonomy" id="213953"/>
    <lineage>
        <taxon>Eukaryota</taxon>
        <taxon>Metazoa</taxon>
        <taxon>Ecdysozoa</taxon>
        <taxon>Arthropoda</taxon>
        <taxon>Hexapoda</taxon>
        <taxon>Insecta</taxon>
        <taxon>Pterygota</taxon>
        <taxon>Neoptera</taxon>
        <taxon>Endopterygota</taxon>
        <taxon>Lepidoptera</taxon>
        <taxon>Glossata</taxon>
        <taxon>Ditrysia</taxon>
        <taxon>Papilionoidea</taxon>
        <taxon>Papilionidae</taxon>
        <taxon>Parnassiinae</taxon>
        <taxon>Parnassini</taxon>
        <taxon>Parnassius</taxon>
        <taxon>Driopa</taxon>
    </lineage>
</organism>
<feature type="chain" id="PRO_5043707327" description="Transferrin-like domain-containing protein" evidence="1">
    <location>
        <begin position="19"/>
        <end position="766"/>
    </location>
</feature>
<keyword evidence="4" id="KW-1185">Reference proteome</keyword>
<name>A0AAV1KXL3_9NEOP</name>
<dbReference type="SMART" id="SM00094">
    <property type="entry name" value="TR_FER"/>
    <property type="match status" value="1"/>
</dbReference>
<dbReference type="PROSITE" id="PS51408">
    <property type="entry name" value="TRANSFERRIN_LIKE_4"/>
    <property type="match status" value="2"/>
</dbReference>
<evidence type="ECO:0000259" key="2">
    <source>
        <dbReference type="PROSITE" id="PS51408"/>
    </source>
</evidence>
<feature type="domain" description="Transferrin-like" evidence="2">
    <location>
        <begin position="380"/>
        <end position="728"/>
    </location>
</feature>
<dbReference type="Gene3D" id="3.40.190.10">
    <property type="entry name" value="Periplasmic binding protein-like II"/>
    <property type="match status" value="3"/>
</dbReference>
<dbReference type="GO" id="GO:0005886">
    <property type="term" value="C:plasma membrane"/>
    <property type="evidence" value="ECO:0007669"/>
    <property type="project" value="TreeGrafter"/>
</dbReference>
<gene>
    <name evidence="3" type="ORF">PARMNEM_LOCUS8547</name>
</gene>
<dbReference type="PRINTS" id="PR00422">
    <property type="entry name" value="TRANSFERRIN"/>
</dbReference>
<keyword evidence="1" id="KW-0732">Signal</keyword>
<reference evidence="3 4" key="1">
    <citation type="submission" date="2023-11" db="EMBL/GenBank/DDBJ databases">
        <authorList>
            <person name="Hedman E."/>
            <person name="Englund M."/>
            <person name="Stromberg M."/>
            <person name="Nyberg Akerstrom W."/>
            <person name="Nylinder S."/>
            <person name="Jareborg N."/>
            <person name="Kallberg Y."/>
            <person name="Kronander E."/>
        </authorList>
    </citation>
    <scope>NUCLEOTIDE SEQUENCE [LARGE SCALE GENOMIC DNA]</scope>
</reference>
<dbReference type="GO" id="GO:0005769">
    <property type="term" value="C:early endosome"/>
    <property type="evidence" value="ECO:0007669"/>
    <property type="project" value="TreeGrafter"/>
</dbReference>
<proteinExistence type="predicted"/>